<proteinExistence type="predicted"/>
<keyword evidence="4 9" id="KW-1133">Transmembrane helix</keyword>
<keyword evidence="3 10" id="KW-0732">Signal</keyword>
<evidence type="ECO:0000256" key="6">
    <source>
        <dbReference type="ARBA" id="ARBA00023170"/>
    </source>
</evidence>
<evidence type="ECO:0000256" key="2">
    <source>
        <dbReference type="ARBA" id="ARBA00022692"/>
    </source>
</evidence>
<reference evidence="13 14" key="1">
    <citation type="journal article" date="2013" name="Nature">
        <title>Insights into bilaterian evolution from three spiralian genomes.</title>
        <authorList>
            <person name="Simakov O."/>
            <person name="Marletaz F."/>
            <person name="Cho S.J."/>
            <person name="Edsinger-Gonzales E."/>
            <person name="Havlak P."/>
            <person name="Hellsten U."/>
            <person name="Kuo D.H."/>
            <person name="Larsson T."/>
            <person name="Lv J."/>
            <person name="Arendt D."/>
            <person name="Savage R."/>
            <person name="Osoegawa K."/>
            <person name="de Jong P."/>
            <person name="Grimwood J."/>
            <person name="Chapman J.A."/>
            <person name="Shapiro H."/>
            <person name="Aerts A."/>
            <person name="Otillar R.P."/>
            <person name="Terry A.Y."/>
            <person name="Boore J.L."/>
            <person name="Grigoriev I.V."/>
            <person name="Lindberg D.R."/>
            <person name="Seaver E.C."/>
            <person name="Weisblat D.A."/>
            <person name="Putnam N.H."/>
            <person name="Rokhsar D.S."/>
        </authorList>
    </citation>
    <scope>NUCLEOTIDE SEQUENCE [LARGE SCALE GENOMIC DNA]</scope>
</reference>
<feature type="signal peptide" evidence="10">
    <location>
        <begin position="1"/>
        <end position="23"/>
    </location>
</feature>
<feature type="compositionally biased region" description="Low complexity" evidence="8">
    <location>
        <begin position="341"/>
        <end position="351"/>
    </location>
</feature>
<evidence type="ECO:0000256" key="1">
    <source>
        <dbReference type="ARBA" id="ARBA00004479"/>
    </source>
</evidence>
<dbReference type="RefSeq" id="XP_009048691.1">
    <property type="nucleotide sequence ID" value="XM_009050443.1"/>
</dbReference>
<gene>
    <name evidence="13" type="ORF">LOTGIDRAFT_157849</name>
</gene>
<dbReference type="AlphaFoldDB" id="V4B2G7"/>
<evidence type="ECO:0000256" key="10">
    <source>
        <dbReference type="SAM" id="SignalP"/>
    </source>
</evidence>
<evidence type="ECO:0000313" key="13">
    <source>
        <dbReference type="EMBL" id="ESP00572.1"/>
    </source>
</evidence>
<dbReference type="Proteomes" id="UP000030746">
    <property type="component" value="Unassembled WGS sequence"/>
</dbReference>
<dbReference type="PANTHER" id="PTHR15583:SF7">
    <property type="entry name" value="INTERLEUKIN CYTOKINE RECEPTOR-RELATED PROTEIN 2"/>
    <property type="match status" value="1"/>
</dbReference>
<feature type="region of interest" description="Disordered" evidence="8">
    <location>
        <begin position="655"/>
        <end position="698"/>
    </location>
</feature>
<feature type="compositionally biased region" description="Basic and acidic residues" evidence="8">
    <location>
        <begin position="655"/>
        <end position="670"/>
    </location>
</feature>
<protein>
    <submittedName>
        <fullName evidence="13">Uncharacterized protein</fullName>
    </submittedName>
</protein>
<dbReference type="InterPro" id="IPR039465">
    <property type="entry name" value="IL-17_rcpt-like"/>
</dbReference>
<dbReference type="CTD" id="20237519"/>
<evidence type="ECO:0000259" key="12">
    <source>
        <dbReference type="Pfam" id="PF23608"/>
    </source>
</evidence>
<dbReference type="OrthoDB" id="6099467at2759"/>
<evidence type="ECO:0000256" key="9">
    <source>
        <dbReference type="SAM" id="Phobius"/>
    </source>
</evidence>
<keyword evidence="6" id="KW-0675">Receptor</keyword>
<dbReference type="InterPro" id="IPR057066">
    <property type="entry name" value="Ig_ILCR1"/>
</dbReference>
<keyword evidence="5 9" id="KW-0472">Membrane</keyword>
<feature type="compositionally biased region" description="Low complexity" evidence="8">
    <location>
        <begin position="322"/>
        <end position="333"/>
    </location>
</feature>
<dbReference type="EMBL" id="KB200701">
    <property type="protein sequence ID" value="ESP00572.1"/>
    <property type="molecule type" value="Genomic_DNA"/>
</dbReference>
<dbReference type="Pfam" id="PF23608">
    <property type="entry name" value="Ig_ILCR1"/>
    <property type="match status" value="1"/>
</dbReference>
<evidence type="ECO:0000259" key="11">
    <source>
        <dbReference type="Pfam" id="PF08357"/>
    </source>
</evidence>
<keyword evidence="7" id="KW-0325">Glycoprotein</keyword>
<dbReference type="OMA" id="RCCENIC"/>
<evidence type="ECO:0000256" key="8">
    <source>
        <dbReference type="SAM" id="MobiDB-lite"/>
    </source>
</evidence>
<dbReference type="KEGG" id="lgi:LOTGIDRAFT_157849"/>
<feature type="transmembrane region" description="Helical" evidence="9">
    <location>
        <begin position="376"/>
        <end position="398"/>
    </location>
</feature>
<feature type="chain" id="PRO_5004717163" evidence="10">
    <location>
        <begin position="24"/>
        <end position="764"/>
    </location>
</feature>
<evidence type="ECO:0000256" key="4">
    <source>
        <dbReference type="ARBA" id="ARBA00022989"/>
    </source>
</evidence>
<dbReference type="Gene3D" id="3.40.50.11530">
    <property type="match status" value="1"/>
</dbReference>
<feature type="region of interest" description="Disordered" evidence="8">
    <location>
        <begin position="317"/>
        <end position="366"/>
    </location>
</feature>
<keyword evidence="14" id="KW-1185">Reference proteome</keyword>
<feature type="domain" description="SEFIR" evidence="11">
    <location>
        <begin position="429"/>
        <end position="538"/>
    </location>
</feature>
<evidence type="ECO:0000256" key="5">
    <source>
        <dbReference type="ARBA" id="ARBA00023136"/>
    </source>
</evidence>
<dbReference type="PANTHER" id="PTHR15583">
    <property type="entry name" value="INTERLEUKIN-17 RECEPTOR"/>
    <property type="match status" value="1"/>
</dbReference>
<evidence type="ECO:0000256" key="3">
    <source>
        <dbReference type="ARBA" id="ARBA00022729"/>
    </source>
</evidence>
<feature type="domain" description="ILCR1 Ig-like" evidence="12">
    <location>
        <begin position="205"/>
        <end position="305"/>
    </location>
</feature>
<dbReference type="InterPro" id="IPR013568">
    <property type="entry name" value="SEFIR_dom"/>
</dbReference>
<name>V4B2G7_LOTGI</name>
<sequence>MWDSKTVRGIVLLVCGMECLVQSASNCTLKIIQNGKERTDISCVEYTIPAADCRIPNNANLPIVDEDTGAIESAKNFESDVKRNIRNISEVTWYIPRLRLSWNLPISSNAVKNLKGFMVDGVCVAGQSCSTSDFCTMFQLTGAEFTSSDWNVTFEYEKDLNISSTYYHLKLFSLPRTLTDGRLVKHHYRNINGASNNGPTKDSIKWTTSTKLQFNDNNVTLSFNYPGFSFTHFEIGLKNPKTSGLIQSKDFVRVQNSPHAEVTFYNIPTGQYILDIEPKDQHRNDDDNCQCYVIDAMNEKYCEMRCGSVLTPQFNVTAPDVPTTTSSPTSTSTSDRDLDETSPSPESSETPNGLPGITGPNIGEVNKSKDNDPLTIGLAVGLTIIFALGTAALLYYMLKCRKGGDDDPASLQEKSSFDQFREAAIREKTVFVLSADDHAHHLDVVKQLVIFLKDKCQCRVIYPPWEIKQIGSDSWRGWLHKSLDKADYVLVVNSEVSYKLLKASISNESYNYKVLTDSANLFPEVLAEILKENRQLENVHKGVSRTTAAMGTNGGNRLDTDKFLTVSFYYTPKEFYLSDFRINFELLQQLPNLIRYIHQLQANSYIPLDLKDVFTDVPESSCKADLENAILKAGRFEKSDVLWFSERFGDAYRRETERQDSGYDEHDISRSRSTSQKSDRESTDEFGFYPPSIFDDGQSRVTAPDVGETMSYGNFSFIPPDAVSRGLSEFCAPTDDQDGVDICTISRQFRDINKNYEDNTCTEI</sequence>
<keyword evidence="2 9" id="KW-0812">Transmembrane</keyword>
<dbReference type="Pfam" id="PF08357">
    <property type="entry name" value="SEFIR"/>
    <property type="match status" value="1"/>
</dbReference>
<dbReference type="GO" id="GO:0016020">
    <property type="term" value="C:membrane"/>
    <property type="evidence" value="ECO:0007669"/>
    <property type="project" value="UniProtKB-SubCell"/>
</dbReference>
<dbReference type="HOGENOM" id="CLU_352075_0_0_1"/>
<accession>V4B2G7</accession>
<comment type="subcellular location">
    <subcellularLocation>
        <location evidence="1">Membrane</location>
        <topology evidence="1">Single-pass type I membrane protein</topology>
    </subcellularLocation>
</comment>
<evidence type="ECO:0000256" key="7">
    <source>
        <dbReference type="ARBA" id="ARBA00023180"/>
    </source>
</evidence>
<dbReference type="GeneID" id="20237519"/>
<evidence type="ECO:0000313" key="14">
    <source>
        <dbReference type="Proteomes" id="UP000030746"/>
    </source>
</evidence>
<organism evidence="13 14">
    <name type="scientific">Lottia gigantea</name>
    <name type="common">Giant owl limpet</name>
    <dbReference type="NCBI Taxonomy" id="225164"/>
    <lineage>
        <taxon>Eukaryota</taxon>
        <taxon>Metazoa</taxon>
        <taxon>Spiralia</taxon>
        <taxon>Lophotrochozoa</taxon>
        <taxon>Mollusca</taxon>
        <taxon>Gastropoda</taxon>
        <taxon>Patellogastropoda</taxon>
        <taxon>Lottioidea</taxon>
        <taxon>Lottiidae</taxon>
        <taxon>Lottia</taxon>
    </lineage>
</organism>
<dbReference type="GO" id="GO:0030368">
    <property type="term" value="F:interleukin-17 receptor activity"/>
    <property type="evidence" value="ECO:0007669"/>
    <property type="project" value="InterPro"/>
</dbReference>